<evidence type="ECO:0000313" key="5">
    <source>
        <dbReference type="EMBL" id="MBB6049673.1"/>
    </source>
</evidence>
<sequence length="282" mass="31344">MQHLKLGARQRLTTYRKIAIAAWNQPRDPSTYAWVELPVAEAEAFLKSYVSSTGHKPTLTHFVAKIIAHCLEKHPELNHLLRQGNLYRRERTDVYVTTLLKGEGSLDLSGFTLPNAANVSLGELARLSAEAVDALRAGNDPVTANTDRVVGAIPAWVLRLVMRFQSLFQYTFNTSLRALGIPDDRFGSVVISNFGPLGLENGLVPLSPYCRCPLMIGMGKPVKKPIVEGDQVVVAECITISFTFDHRYADGAHGAQLMRLFTKIFRNPSRYSHLFEDVLAQP</sequence>
<dbReference type="PANTHER" id="PTHR43178:SF5">
    <property type="entry name" value="LIPOAMIDE ACYLTRANSFERASE COMPONENT OF BRANCHED-CHAIN ALPHA-KETO ACID DEHYDROGENASE COMPLEX, MITOCHONDRIAL"/>
    <property type="match status" value="1"/>
</dbReference>
<dbReference type="EMBL" id="JACHGW010000001">
    <property type="protein sequence ID" value="MBB6049673.1"/>
    <property type="molecule type" value="Genomic_DNA"/>
</dbReference>
<keyword evidence="2 5" id="KW-0808">Transferase</keyword>
<evidence type="ECO:0000256" key="3">
    <source>
        <dbReference type="ARBA" id="ARBA00023315"/>
    </source>
</evidence>
<dbReference type="InterPro" id="IPR001078">
    <property type="entry name" value="2-oxoacid_DH_actylTfrase"/>
</dbReference>
<name>A0A7W9SPA7_ARMRO</name>
<dbReference type="Proteomes" id="UP000520814">
    <property type="component" value="Unassembled WGS sequence"/>
</dbReference>
<evidence type="ECO:0000259" key="4">
    <source>
        <dbReference type="Pfam" id="PF00198"/>
    </source>
</evidence>
<proteinExistence type="predicted"/>
<keyword evidence="3 5" id="KW-0012">Acyltransferase</keyword>
<protein>
    <submittedName>
        <fullName evidence="5">Pyruvate dehydrogenase E2 component (Dihydrolipoamide acetyltransferase)</fullName>
        <ecNumber evidence="5">2.3.1.12</ecNumber>
    </submittedName>
</protein>
<gene>
    <name evidence="5" type="ORF">HNQ39_001435</name>
</gene>
<dbReference type="GO" id="GO:0031405">
    <property type="term" value="F:lipoic acid binding"/>
    <property type="evidence" value="ECO:0007669"/>
    <property type="project" value="TreeGrafter"/>
</dbReference>
<dbReference type="Gene3D" id="3.30.559.10">
    <property type="entry name" value="Chloramphenicol acetyltransferase-like domain"/>
    <property type="match status" value="1"/>
</dbReference>
<comment type="caution">
    <text evidence="5">The sequence shown here is derived from an EMBL/GenBank/DDBJ whole genome shotgun (WGS) entry which is preliminary data.</text>
</comment>
<dbReference type="AlphaFoldDB" id="A0A7W9SPA7"/>
<dbReference type="Pfam" id="PF00198">
    <property type="entry name" value="2-oxoacid_dh"/>
    <property type="match status" value="1"/>
</dbReference>
<dbReference type="EC" id="2.3.1.12" evidence="5"/>
<evidence type="ECO:0000256" key="2">
    <source>
        <dbReference type="ARBA" id="ARBA00022679"/>
    </source>
</evidence>
<evidence type="ECO:0000256" key="1">
    <source>
        <dbReference type="ARBA" id="ARBA00001938"/>
    </source>
</evidence>
<dbReference type="GO" id="GO:0004742">
    <property type="term" value="F:dihydrolipoyllysine-residue acetyltransferase activity"/>
    <property type="evidence" value="ECO:0007669"/>
    <property type="project" value="UniProtKB-EC"/>
</dbReference>
<accession>A0A7W9SPA7</accession>
<dbReference type="InterPro" id="IPR023213">
    <property type="entry name" value="CAT-like_dom_sf"/>
</dbReference>
<keyword evidence="6" id="KW-1185">Reference proteome</keyword>
<dbReference type="RefSeq" id="WP_184193269.1">
    <property type="nucleotide sequence ID" value="NZ_JACHGW010000001.1"/>
</dbReference>
<dbReference type="InterPro" id="IPR050743">
    <property type="entry name" value="2-oxoacid_DH_E2_comp"/>
</dbReference>
<reference evidence="5 6" key="1">
    <citation type="submission" date="2020-08" db="EMBL/GenBank/DDBJ databases">
        <title>Genomic Encyclopedia of Type Strains, Phase IV (KMG-IV): sequencing the most valuable type-strain genomes for metagenomic binning, comparative biology and taxonomic classification.</title>
        <authorList>
            <person name="Goeker M."/>
        </authorList>
    </citation>
    <scope>NUCLEOTIDE SEQUENCE [LARGE SCALE GENOMIC DNA]</scope>
    <source>
        <strain evidence="5 6">DSM 23562</strain>
    </source>
</reference>
<dbReference type="PANTHER" id="PTHR43178">
    <property type="entry name" value="DIHYDROLIPOAMIDE ACETYLTRANSFERASE COMPONENT OF PYRUVATE DEHYDROGENASE COMPLEX"/>
    <property type="match status" value="1"/>
</dbReference>
<dbReference type="GO" id="GO:0005737">
    <property type="term" value="C:cytoplasm"/>
    <property type="evidence" value="ECO:0007669"/>
    <property type="project" value="TreeGrafter"/>
</dbReference>
<dbReference type="SUPFAM" id="SSF52777">
    <property type="entry name" value="CoA-dependent acyltransferases"/>
    <property type="match status" value="1"/>
</dbReference>
<feature type="domain" description="2-oxoacid dehydrogenase acyltransferase catalytic" evidence="4">
    <location>
        <begin position="187"/>
        <end position="270"/>
    </location>
</feature>
<evidence type="ECO:0000313" key="6">
    <source>
        <dbReference type="Proteomes" id="UP000520814"/>
    </source>
</evidence>
<organism evidence="5 6">
    <name type="scientific">Armatimonas rosea</name>
    <dbReference type="NCBI Taxonomy" id="685828"/>
    <lineage>
        <taxon>Bacteria</taxon>
        <taxon>Bacillati</taxon>
        <taxon>Armatimonadota</taxon>
        <taxon>Armatimonadia</taxon>
        <taxon>Armatimonadales</taxon>
        <taxon>Armatimonadaceae</taxon>
        <taxon>Armatimonas</taxon>
    </lineage>
</organism>
<comment type="cofactor">
    <cofactor evidence="1">
        <name>(R)-lipoate</name>
        <dbReference type="ChEBI" id="CHEBI:83088"/>
    </cofactor>
</comment>
<keyword evidence="5" id="KW-0670">Pyruvate</keyword>